<comment type="caution">
    <text evidence="1">The sequence shown here is derived from an EMBL/GenBank/DDBJ whole genome shotgun (WGS) entry which is preliminary data.</text>
</comment>
<proteinExistence type="predicted"/>
<dbReference type="EMBL" id="CABFNO020001268">
    <property type="protein sequence ID" value="CAG9975543.1"/>
    <property type="molecule type" value="Genomic_DNA"/>
</dbReference>
<protein>
    <recommendedName>
        <fullName evidence="3">Reverse transcriptase domain-containing protein</fullName>
    </recommendedName>
</protein>
<reference evidence="1" key="1">
    <citation type="submission" date="2021-10" db="EMBL/GenBank/DDBJ databases">
        <authorList>
            <person name="Piombo E."/>
        </authorList>
    </citation>
    <scope>NUCLEOTIDE SEQUENCE</scope>
</reference>
<evidence type="ECO:0000313" key="1">
    <source>
        <dbReference type="EMBL" id="CAG9975543.1"/>
    </source>
</evidence>
<evidence type="ECO:0008006" key="3">
    <source>
        <dbReference type="Google" id="ProtNLM"/>
    </source>
</evidence>
<dbReference type="Proteomes" id="UP000754883">
    <property type="component" value="Unassembled WGS sequence"/>
</dbReference>
<dbReference type="OrthoDB" id="74545at2759"/>
<name>A0A9N9XVF0_9HYPO</name>
<gene>
    <name evidence="1" type="ORF">CBYS24578_00013003</name>
</gene>
<sequence length="919" mass="105689">MATQTSALSQTLESITLTKIQELEKQRDKYETKKAAILEEAAGYTGLRTRIASLLHGVREIYPECTSDRDVKNIHYWLNQSMHDVNVPDELLEKYEEVLRSKLEVPTRKFGLGHLYASLVKEWMAVSAREPSPGAEEETFEVIDRQKQRLQELCDKFEKVVFEPLETDEAEIERYLIDLFSRVDEAKGQKSLEFLRDSIGKSCSYVFEAQAPFDTDVLRWCIKGLLAEHLISEEKQNLLRGFLENDIVLSEMVDVLNTRFSDIETWEWQVGENGSEYRIPAARLGNPLEIDQMLIYAPLVPVLPRQQLNGKYRIWIDEDVLQALLVHYIGTKFCVSLKQTLTQFISTGSTWKWHIGPYPYTWDKTRRLYYLMNDVSPNTSINTMRYSQYIQDFFTCALPSSEHSQSFGGYLDEAPDEMEDAKKGGKGNVKQQLLRTLASEALLHRHLKGEVAMIQTDLEWYATGLSHSTIFSVMRFFGYSDKVINFFTKVLRPPLNVQSPEHPFGKGPRIRQRGVPMSHAIEKLLGEMILFVMDFAVNQKDGLLVYRLHDDIWLCGEPTHCARGWQVMLDLAKVFGLSFNQQKTGSVYFTGSMKDPAVEQVLPTGEVRVGHLVLDPATELWKIDYVQVSEHVVQLKKQLNACKSVMQWVQTWNSCMGRFFSHTFGEPAFCFGNGHVESILATYKEMQKALFNEGNSTDIGVVEYLKGIIRDRFGVTDVPDAFIYLPEQFGGLGLANPFVRLLEIRESLQESPPEKIVQKILDEEKKEYLEFKKTFEEYRNFEKRVSRCMRKSTNQELKETSFNRLTAIEREHFMSFEEYSRFREVLSQPLATAYEKLTGVPDVIGPIFDDDVHKILSYGADKKLLGGDAKKREIGWALQLYADTLRRDYGGMRLVDKKHLPLGVATVMRGKAVKWTMIL</sequence>
<dbReference type="AlphaFoldDB" id="A0A9N9XVF0"/>
<accession>A0A9N9XVF0</accession>
<dbReference type="PANTHER" id="PTHR37015">
    <property type="entry name" value="REVERSE TRANSCRIPTASE DOMAIN-CONTAINING PROTEIN"/>
    <property type="match status" value="1"/>
</dbReference>
<dbReference type="PANTHER" id="PTHR37015:SF1">
    <property type="entry name" value="REVERSE TRANSCRIPTASE DOMAIN-CONTAINING PROTEIN"/>
    <property type="match status" value="1"/>
</dbReference>
<keyword evidence="2" id="KW-1185">Reference proteome</keyword>
<evidence type="ECO:0000313" key="2">
    <source>
        <dbReference type="Proteomes" id="UP000754883"/>
    </source>
</evidence>
<organism evidence="1 2">
    <name type="scientific">Clonostachys byssicola</name>
    <dbReference type="NCBI Taxonomy" id="160290"/>
    <lineage>
        <taxon>Eukaryota</taxon>
        <taxon>Fungi</taxon>
        <taxon>Dikarya</taxon>
        <taxon>Ascomycota</taxon>
        <taxon>Pezizomycotina</taxon>
        <taxon>Sordariomycetes</taxon>
        <taxon>Hypocreomycetidae</taxon>
        <taxon>Hypocreales</taxon>
        <taxon>Bionectriaceae</taxon>
        <taxon>Clonostachys</taxon>
    </lineage>
</organism>